<evidence type="ECO:0000313" key="2">
    <source>
        <dbReference type="EMBL" id="KAL3525281.1"/>
    </source>
</evidence>
<feature type="region of interest" description="Disordered" evidence="1">
    <location>
        <begin position="88"/>
        <end position="117"/>
    </location>
</feature>
<accession>A0ABD3A2X0</accession>
<keyword evidence="3" id="KW-1185">Reference proteome</keyword>
<feature type="compositionally biased region" description="Basic residues" evidence="1">
    <location>
        <begin position="88"/>
        <end position="102"/>
    </location>
</feature>
<evidence type="ECO:0008006" key="4">
    <source>
        <dbReference type="Google" id="ProtNLM"/>
    </source>
</evidence>
<sequence length="117" mass="13370">MVVKLEFAAMVVGFAGTGNPQVLFLNITASPSLRANQCDMKSSYSLSSKCYRTSYTRSLSNFVAHGVAYVWPSFCQDEEWMQQQQQKSRTHTRIAKSRHLIRRLGPQQKNRKSIILK</sequence>
<gene>
    <name evidence="2" type="ORF">ACH5RR_013653</name>
</gene>
<dbReference type="EMBL" id="JBJUIK010000006">
    <property type="protein sequence ID" value="KAL3525281.1"/>
    <property type="molecule type" value="Genomic_DNA"/>
</dbReference>
<protein>
    <recommendedName>
        <fullName evidence="4">Secreted protein</fullName>
    </recommendedName>
</protein>
<name>A0ABD3A2X0_9GENT</name>
<evidence type="ECO:0000313" key="3">
    <source>
        <dbReference type="Proteomes" id="UP001630127"/>
    </source>
</evidence>
<evidence type="ECO:0000256" key="1">
    <source>
        <dbReference type="SAM" id="MobiDB-lite"/>
    </source>
</evidence>
<dbReference type="Proteomes" id="UP001630127">
    <property type="component" value="Unassembled WGS sequence"/>
</dbReference>
<proteinExistence type="predicted"/>
<comment type="caution">
    <text evidence="2">The sequence shown here is derived from an EMBL/GenBank/DDBJ whole genome shotgun (WGS) entry which is preliminary data.</text>
</comment>
<dbReference type="AlphaFoldDB" id="A0ABD3A2X0"/>
<organism evidence="2 3">
    <name type="scientific">Cinchona calisaya</name>
    <dbReference type="NCBI Taxonomy" id="153742"/>
    <lineage>
        <taxon>Eukaryota</taxon>
        <taxon>Viridiplantae</taxon>
        <taxon>Streptophyta</taxon>
        <taxon>Embryophyta</taxon>
        <taxon>Tracheophyta</taxon>
        <taxon>Spermatophyta</taxon>
        <taxon>Magnoliopsida</taxon>
        <taxon>eudicotyledons</taxon>
        <taxon>Gunneridae</taxon>
        <taxon>Pentapetalae</taxon>
        <taxon>asterids</taxon>
        <taxon>lamiids</taxon>
        <taxon>Gentianales</taxon>
        <taxon>Rubiaceae</taxon>
        <taxon>Cinchonoideae</taxon>
        <taxon>Cinchoneae</taxon>
        <taxon>Cinchona</taxon>
    </lineage>
</organism>
<reference evidence="2 3" key="1">
    <citation type="submission" date="2024-11" db="EMBL/GenBank/DDBJ databases">
        <title>A near-complete genome assembly of Cinchona calisaya.</title>
        <authorList>
            <person name="Lian D.C."/>
            <person name="Zhao X.W."/>
            <person name="Wei L."/>
        </authorList>
    </citation>
    <scope>NUCLEOTIDE SEQUENCE [LARGE SCALE GENOMIC DNA]</scope>
    <source>
        <tissue evidence="2">Nenye</tissue>
    </source>
</reference>